<name>A0ABT4JHZ9_9BACT</name>
<dbReference type="RefSeq" id="WP_269002406.1">
    <property type="nucleotide sequence ID" value="NZ_JAANOI010000001.1"/>
</dbReference>
<evidence type="ECO:0000313" key="1">
    <source>
        <dbReference type="EMBL" id="MCZ2475906.1"/>
    </source>
</evidence>
<gene>
    <name evidence="1" type="ORF">G9H61_10635</name>
</gene>
<evidence type="ECO:0000313" key="2">
    <source>
        <dbReference type="Proteomes" id="UP001321186"/>
    </source>
</evidence>
<reference evidence="1 2" key="1">
    <citation type="submission" date="2020-03" db="EMBL/GenBank/DDBJ databases">
        <authorList>
            <person name="Pitt A."/>
            <person name="Hahn M.W."/>
        </authorList>
    </citation>
    <scope>NUCLEOTIDE SEQUENCE [LARGE SCALE GENOMIC DNA]</scope>
    <source>
        <strain evidence="1 2">5A-MARBSE</strain>
    </source>
</reference>
<accession>A0ABT4JHZ9</accession>
<dbReference type="EMBL" id="JAANOH010000004">
    <property type="protein sequence ID" value="MCZ2475906.1"/>
    <property type="molecule type" value="Genomic_DNA"/>
</dbReference>
<keyword evidence="2" id="KW-1185">Reference proteome</keyword>
<protein>
    <submittedName>
        <fullName evidence="1">Uncharacterized protein</fullName>
    </submittedName>
</protein>
<proteinExistence type="predicted"/>
<organism evidence="1 2">
    <name type="scientific">Aquirufa ecclesiirivi</name>
    <dbReference type="NCBI Taxonomy" id="2715124"/>
    <lineage>
        <taxon>Bacteria</taxon>
        <taxon>Pseudomonadati</taxon>
        <taxon>Bacteroidota</taxon>
        <taxon>Cytophagia</taxon>
        <taxon>Cytophagales</taxon>
        <taxon>Flectobacillaceae</taxon>
        <taxon>Aquirufa</taxon>
    </lineage>
</organism>
<comment type="caution">
    <text evidence="1">The sequence shown here is derived from an EMBL/GenBank/DDBJ whole genome shotgun (WGS) entry which is preliminary data.</text>
</comment>
<sequence>MATTKSSSIKNTSLVMEKIELGMSKVKEDLIAYKKAKNSDLVVLKGDKVVRVKP</sequence>
<dbReference type="Proteomes" id="UP001321186">
    <property type="component" value="Unassembled WGS sequence"/>
</dbReference>